<evidence type="ECO:0000313" key="7">
    <source>
        <dbReference type="EMBL" id="AKB50155.1"/>
    </source>
</evidence>
<dbReference type="GO" id="GO:0019843">
    <property type="term" value="F:rRNA binding"/>
    <property type="evidence" value="ECO:0007669"/>
    <property type="project" value="UniProtKB-UniRule"/>
</dbReference>
<keyword evidence="2 5" id="KW-0694">RNA-binding</keyword>
<dbReference type="PATRIC" id="fig|1434109.4.peg.1111"/>
<dbReference type="GO" id="GO:0002181">
    <property type="term" value="P:cytoplasmic translation"/>
    <property type="evidence" value="ECO:0007669"/>
    <property type="project" value="TreeGrafter"/>
</dbReference>
<accession>A0A0E3QK11</accession>
<dbReference type="FunFam" id="3.90.930.12:FF:000008">
    <property type="entry name" value="50S ribosomal protein L6"/>
    <property type="match status" value="1"/>
</dbReference>
<dbReference type="InterPro" id="IPR036789">
    <property type="entry name" value="Ribosomal_uL6-like_a/b-dom_sf"/>
</dbReference>
<dbReference type="InterPro" id="IPR002359">
    <property type="entry name" value="Ribosomal_uL6_CS2"/>
</dbReference>
<keyword evidence="4 5" id="KW-0687">Ribonucleoprotein</keyword>
<sequence length="177" mass="19776">MVKEIARKIEIPEGISVSFSQDDVFTATGPLGTVERKLWYPGIKIYVRDGEVEVDAESSRKEQKAMVGTFTSHIKNLMKGVNEGFECKMTILYAHFPMQVKVDGKTLIIGNFLGEKKPRIAKILGETKVKVSGNEVTVSGINKEDVGQTAANIEQKTKIKRFDPRIFQDGIYIVQKP</sequence>
<evidence type="ECO:0000256" key="2">
    <source>
        <dbReference type="ARBA" id="ARBA00022884"/>
    </source>
</evidence>
<reference evidence="7 8" key="1">
    <citation type="submission" date="2014-07" db="EMBL/GenBank/DDBJ databases">
        <title>Methanogenic archaea and the global carbon cycle.</title>
        <authorList>
            <person name="Henriksen J.R."/>
            <person name="Luke J."/>
            <person name="Reinhart S."/>
            <person name="Benedict M.N."/>
            <person name="Youngblut N.D."/>
            <person name="Metcalf M.E."/>
            <person name="Whitaker R.J."/>
            <person name="Metcalf W.W."/>
        </authorList>
    </citation>
    <scope>NUCLEOTIDE SEQUENCE [LARGE SCALE GENOMIC DNA]</scope>
    <source>
        <strain evidence="7 8">Wiesmoor</strain>
    </source>
</reference>
<evidence type="ECO:0000256" key="1">
    <source>
        <dbReference type="ARBA" id="ARBA00022730"/>
    </source>
</evidence>
<comment type="subunit">
    <text evidence="5">Part of the 50S ribosomal subunit.</text>
</comment>
<dbReference type="PROSITE" id="PS00700">
    <property type="entry name" value="RIBOSOMAL_L6_2"/>
    <property type="match status" value="1"/>
</dbReference>
<dbReference type="PIRSF" id="PIRSF002162">
    <property type="entry name" value="Ribosomal_L6"/>
    <property type="match status" value="1"/>
</dbReference>
<dbReference type="InterPro" id="IPR000702">
    <property type="entry name" value="Ribosomal_uL6-like"/>
</dbReference>
<proteinExistence type="inferred from homology"/>
<dbReference type="HAMAP" id="MF_01365_A">
    <property type="entry name" value="Ribosomal_uL6_A"/>
    <property type="match status" value="1"/>
</dbReference>
<name>A0A0E3QK11_METBA</name>
<dbReference type="HOGENOM" id="CLU_065464_0_0_2"/>
<dbReference type="GeneID" id="24822339"/>
<comment type="function">
    <text evidence="5">This protein binds to the 23S rRNA, and is important in its secondary structure. It is located near the subunit interface in the base of the L7/L12 stalk, and near the tRNA binding site of the peptidyltransferase center.</text>
</comment>
<dbReference type="Pfam" id="PF00347">
    <property type="entry name" value="Ribosomal_L6"/>
    <property type="match status" value="2"/>
</dbReference>
<dbReference type="NCBIfam" id="NF004037">
    <property type="entry name" value="PRK05518.1"/>
    <property type="match status" value="1"/>
</dbReference>
<organism evidence="7 8">
    <name type="scientific">Methanosarcina barkeri str. Wiesmoor</name>
    <dbReference type="NCBI Taxonomy" id="1434109"/>
    <lineage>
        <taxon>Archaea</taxon>
        <taxon>Methanobacteriati</taxon>
        <taxon>Methanobacteriota</taxon>
        <taxon>Stenosarchaea group</taxon>
        <taxon>Methanomicrobia</taxon>
        <taxon>Methanosarcinales</taxon>
        <taxon>Methanosarcinaceae</taxon>
        <taxon>Methanosarcina</taxon>
    </lineage>
</organism>
<gene>
    <name evidence="5" type="primary">rpl6</name>
    <name evidence="7" type="ORF">MSBRW_0902</name>
</gene>
<dbReference type="RefSeq" id="WP_011305136.1">
    <property type="nucleotide sequence ID" value="NZ_CP009526.1"/>
</dbReference>
<dbReference type="GO" id="GO:0022625">
    <property type="term" value="C:cytosolic large ribosomal subunit"/>
    <property type="evidence" value="ECO:0007669"/>
    <property type="project" value="UniProtKB-UniRule"/>
</dbReference>
<evidence type="ECO:0000256" key="5">
    <source>
        <dbReference type="HAMAP-Rule" id="MF_01365"/>
    </source>
</evidence>
<dbReference type="PANTHER" id="PTHR11655">
    <property type="entry name" value="60S/50S RIBOSOMAL PROTEIN L6/L9"/>
    <property type="match status" value="1"/>
</dbReference>
<dbReference type="SUPFAM" id="SSF56053">
    <property type="entry name" value="Ribosomal protein L6"/>
    <property type="match status" value="2"/>
</dbReference>
<evidence type="ECO:0000313" key="8">
    <source>
        <dbReference type="Proteomes" id="UP000033038"/>
    </source>
</evidence>
<feature type="domain" description="Large ribosomal subunit protein uL6 alpha-beta" evidence="6">
    <location>
        <begin position="96"/>
        <end position="170"/>
    </location>
</feature>
<dbReference type="PANTHER" id="PTHR11655:SF16">
    <property type="entry name" value="60S RIBOSOMAL PROTEIN L9"/>
    <property type="match status" value="1"/>
</dbReference>
<comment type="similarity">
    <text evidence="5">Belongs to the universal ribosomal protein uL6 family.</text>
</comment>
<dbReference type="NCBIfam" id="TIGR03653">
    <property type="entry name" value="uL6_arch"/>
    <property type="match status" value="1"/>
</dbReference>
<evidence type="ECO:0000256" key="3">
    <source>
        <dbReference type="ARBA" id="ARBA00022980"/>
    </source>
</evidence>
<feature type="domain" description="Large ribosomal subunit protein uL6 alpha-beta" evidence="6">
    <location>
        <begin position="11"/>
        <end position="84"/>
    </location>
</feature>
<dbReference type="InterPro" id="IPR019907">
    <property type="entry name" value="Ribosomal_uL6_arc"/>
</dbReference>
<evidence type="ECO:0000259" key="6">
    <source>
        <dbReference type="Pfam" id="PF00347"/>
    </source>
</evidence>
<keyword evidence="1 5" id="KW-0699">rRNA-binding</keyword>
<dbReference type="KEGG" id="mbw:MSBRW_0902"/>
<evidence type="ECO:0000256" key="4">
    <source>
        <dbReference type="ARBA" id="ARBA00023274"/>
    </source>
</evidence>
<protein>
    <recommendedName>
        <fullName evidence="5">Large ribosomal subunit protein uL6</fullName>
    </recommendedName>
</protein>
<dbReference type="InterPro" id="IPR020040">
    <property type="entry name" value="Ribosomal_uL6_a/b-dom"/>
</dbReference>
<dbReference type="EMBL" id="CP009526">
    <property type="protein sequence ID" value="AKB50155.1"/>
    <property type="molecule type" value="Genomic_DNA"/>
</dbReference>
<dbReference type="AlphaFoldDB" id="A0A0E3QK11"/>
<dbReference type="Proteomes" id="UP000033038">
    <property type="component" value="Chromosome"/>
</dbReference>
<dbReference type="Gene3D" id="3.90.930.12">
    <property type="entry name" value="Ribosomal protein L6, alpha-beta domain"/>
    <property type="match status" value="2"/>
</dbReference>
<keyword evidence="3 5" id="KW-0689">Ribosomal protein</keyword>
<dbReference type="GO" id="GO:0003735">
    <property type="term" value="F:structural constituent of ribosome"/>
    <property type="evidence" value="ECO:0007669"/>
    <property type="project" value="UniProtKB-UniRule"/>
</dbReference>
<dbReference type="SMR" id="A0A0E3QK11"/>